<dbReference type="SMART" id="SM00128">
    <property type="entry name" value="IPPc"/>
    <property type="match status" value="1"/>
</dbReference>
<reference evidence="4" key="1">
    <citation type="submission" date="2016-05" db="EMBL/GenBank/DDBJ databases">
        <title>Comparative genomics of biotechnologically important yeasts.</title>
        <authorList>
            <consortium name="DOE Joint Genome Institute"/>
            <person name="Riley R."/>
            <person name="Haridas S."/>
            <person name="Wolfe K.H."/>
            <person name="Lopes M.R."/>
            <person name="Hittinger C.T."/>
            <person name="Goker M."/>
            <person name="Salamov A."/>
            <person name="Wisecaver J."/>
            <person name="Long T.M."/>
            <person name="Aerts A.L."/>
            <person name="Barry K."/>
            <person name="Choi C."/>
            <person name="Clum A."/>
            <person name="Coughlan A.Y."/>
            <person name="Deshpande S."/>
            <person name="Douglass A.P."/>
            <person name="Hanson S.J."/>
            <person name="Klenk H.-P."/>
            <person name="Labutti K."/>
            <person name="Lapidus A."/>
            <person name="Lindquist E."/>
            <person name="Lipzen A."/>
            <person name="Meier-Kolthoff J.P."/>
            <person name="Ohm R.A."/>
            <person name="Otillar R.P."/>
            <person name="Pangilinan J."/>
            <person name="Peng Y."/>
            <person name="Rokas A."/>
            <person name="Rosa C.A."/>
            <person name="Scheuner C."/>
            <person name="Sibirny A.A."/>
            <person name="Slot J.C."/>
            <person name="Stielow J.B."/>
            <person name="Sun H."/>
            <person name="Kurtzman C.P."/>
            <person name="Blackwell M."/>
            <person name="Grigoriev I.V."/>
            <person name="Jeffries T.W."/>
        </authorList>
    </citation>
    <scope>NUCLEOTIDE SEQUENCE [LARGE SCALE GENOMIC DNA]</scope>
    <source>
        <strain evidence="4">NRRL Y-1933</strain>
    </source>
</reference>
<sequence>MSQLPLFLFTYNCNRLKLNSEEFISKIVDVLPDTLSSIYVFGFQELCSILDGSFPDIANKHMIDLNKLLLDAFKTKYANEAVRFHTISIEHVGSIGLIAITPFILRINKVKSAQCGCGYFGSSMKGGVGLRLSYKNGDEDIEITFASVHLSAGEGEHYYIKRNKNMNDIMRSLQFDDGWSLLKPNTHCFILGDLNYRTTKNYDPNSDTSKRLFELHDQTKKTSHPKSIEGLVDNHDELTSGIEKGDVLTGFNEGCIEFCPTYKYVQGTAIYNTKRSPAWCDRILFQSTYSIKQKEQPKVVRYDSIPNLLISDHQPVFLEIQIPFQAPESIITNDSGYLKILPNERSDIHKLHPSHNADLNANQLSEMISGPTQIYMKATKIDYIAQLILRPLIDWIVGYLMWFGVSQRGRLHLLVISLIFGGWYWYMRGGE</sequence>
<dbReference type="Gene3D" id="3.60.10.10">
    <property type="entry name" value="Endonuclease/exonuclease/phosphatase"/>
    <property type="match status" value="1"/>
</dbReference>
<evidence type="ECO:0000256" key="1">
    <source>
        <dbReference type="SAM" id="Phobius"/>
    </source>
</evidence>
<protein>
    <submittedName>
        <fullName evidence="3">DNase I-like protein</fullName>
    </submittedName>
</protein>
<dbReference type="OrthoDB" id="62798at2759"/>
<keyword evidence="1" id="KW-0812">Transmembrane</keyword>
<dbReference type="InterPro" id="IPR046985">
    <property type="entry name" value="IP5"/>
</dbReference>
<name>A0A1E4RSZ4_9ASCO</name>
<feature type="transmembrane region" description="Helical" evidence="1">
    <location>
        <begin position="409"/>
        <end position="426"/>
    </location>
</feature>
<dbReference type="AlphaFoldDB" id="A0A1E4RSZ4"/>
<dbReference type="InterPro" id="IPR000300">
    <property type="entry name" value="IPPc"/>
</dbReference>
<dbReference type="PANTHER" id="PTHR11200">
    <property type="entry name" value="INOSITOL 5-PHOSPHATASE"/>
    <property type="match status" value="1"/>
</dbReference>
<dbReference type="STRING" id="984485.A0A1E4RSZ4"/>
<feature type="transmembrane region" description="Helical" evidence="1">
    <location>
        <begin position="383"/>
        <end position="402"/>
    </location>
</feature>
<keyword evidence="1" id="KW-1133">Transmembrane helix</keyword>
<gene>
    <name evidence="3" type="ORF">HYPBUDRAFT_146750</name>
</gene>
<organism evidence="3 4">
    <name type="scientific">Hyphopichia burtonii NRRL Y-1933</name>
    <dbReference type="NCBI Taxonomy" id="984485"/>
    <lineage>
        <taxon>Eukaryota</taxon>
        <taxon>Fungi</taxon>
        <taxon>Dikarya</taxon>
        <taxon>Ascomycota</taxon>
        <taxon>Saccharomycotina</taxon>
        <taxon>Pichiomycetes</taxon>
        <taxon>Debaryomycetaceae</taxon>
        <taxon>Hyphopichia</taxon>
    </lineage>
</organism>
<dbReference type="Proteomes" id="UP000095085">
    <property type="component" value="Unassembled WGS sequence"/>
</dbReference>
<dbReference type="EMBL" id="KV454538">
    <property type="protein sequence ID" value="ODV70404.1"/>
    <property type="molecule type" value="Genomic_DNA"/>
</dbReference>
<feature type="domain" description="Inositol polyphosphate-related phosphatase" evidence="2">
    <location>
        <begin position="2"/>
        <end position="328"/>
    </location>
</feature>
<dbReference type="GO" id="GO:0046856">
    <property type="term" value="P:phosphatidylinositol dephosphorylation"/>
    <property type="evidence" value="ECO:0007669"/>
    <property type="project" value="InterPro"/>
</dbReference>
<dbReference type="SUPFAM" id="SSF56219">
    <property type="entry name" value="DNase I-like"/>
    <property type="match status" value="1"/>
</dbReference>
<dbReference type="InterPro" id="IPR036691">
    <property type="entry name" value="Endo/exonu/phosph_ase_sf"/>
</dbReference>
<evidence type="ECO:0000313" key="3">
    <source>
        <dbReference type="EMBL" id="ODV70404.1"/>
    </source>
</evidence>
<keyword evidence="4" id="KW-1185">Reference proteome</keyword>
<dbReference type="RefSeq" id="XP_020079471.1">
    <property type="nucleotide sequence ID" value="XM_020219988.1"/>
</dbReference>
<proteinExistence type="predicted"/>
<keyword evidence="1" id="KW-0472">Membrane</keyword>
<dbReference type="PANTHER" id="PTHR11200:SF275">
    <property type="entry name" value="LD06095P"/>
    <property type="match status" value="1"/>
</dbReference>
<dbReference type="GO" id="GO:0004439">
    <property type="term" value="F:phosphatidylinositol-4,5-bisphosphate 5-phosphatase activity"/>
    <property type="evidence" value="ECO:0007669"/>
    <property type="project" value="TreeGrafter"/>
</dbReference>
<accession>A0A1E4RSZ4</accession>
<dbReference type="GeneID" id="30994538"/>
<evidence type="ECO:0000313" key="4">
    <source>
        <dbReference type="Proteomes" id="UP000095085"/>
    </source>
</evidence>
<dbReference type="Pfam" id="PF22669">
    <property type="entry name" value="Exo_endo_phos2"/>
    <property type="match status" value="1"/>
</dbReference>
<evidence type="ECO:0000259" key="2">
    <source>
        <dbReference type="SMART" id="SM00128"/>
    </source>
</evidence>